<organism evidence="5 6">
    <name type="scientific">Setaria viridis</name>
    <name type="common">Green bristlegrass</name>
    <name type="synonym">Setaria italica subsp. viridis</name>
    <dbReference type="NCBI Taxonomy" id="4556"/>
    <lineage>
        <taxon>Eukaryota</taxon>
        <taxon>Viridiplantae</taxon>
        <taxon>Streptophyta</taxon>
        <taxon>Embryophyta</taxon>
        <taxon>Tracheophyta</taxon>
        <taxon>Spermatophyta</taxon>
        <taxon>Magnoliopsida</taxon>
        <taxon>Liliopsida</taxon>
        <taxon>Poales</taxon>
        <taxon>Poaceae</taxon>
        <taxon>PACMAD clade</taxon>
        <taxon>Panicoideae</taxon>
        <taxon>Panicodae</taxon>
        <taxon>Paniceae</taxon>
        <taxon>Cenchrinae</taxon>
        <taxon>Setaria</taxon>
    </lineage>
</organism>
<dbReference type="OMA" id="NEMKVGY"/>
<name>A0A4U6TYY0_SETVI</name>
<reference evidence="5" key="1">
    <citation type="submission" date="2019-03" db="EMBL/GenBank/DDBJ databases">
        <title>WGS assembly of Setaria viridis.</title>
        <authorList>
            <person name="Huang P."/>
            <person name="Jenkins J."/>
            <person name="Grimwood J."/>
            <person name="Barry K."/>
            <person name="Healey A."/>
            <person name="Mamidi S."/>
            <person name="Sreedasyam A."/>
            <person name="Shu S."/>
            <person name="Feldman M."/>
            <person name="Wu J."/>
            <person name="Yu Y."/>
            <person name="Chen C."/>
            <person name="Johnson J."/>
            <person name="Rokhsar D."/>
            <person name="Baxter I."/>
            <person name="Schmutz J."/>
            <person name="Brutnell T."/>
            <person name="Kellogg E."/>
        </authorList>
    </citation>
    <scope>NUCLEOTIDE SEQUENCE [LARGE SCALE GENOMIC DNA]</scope>
</reference>
<dbReference type="GO" id="GO:0016747">
    <property type="term" value="F:acyltransferase activity, transferring groups other than amino-acyl groups"/>
    <property type="evidence" value="ECO:0007669"/>
    <property type="project" value="UniProtKB-ARBA"/>
</dbReference>
<dbReference type="EMBL" id="CM016558">
    <property type="protein sequence ID" value="TKW06503.1"/>
    <property type="molecule type" value="Genomic_DNA"/>
</dbReference>
<dbReference type="Gramene" id="TKW06503">
    <property type="protein sequence ID" value="TKW06503"/>
    <property type="gene ID" value="SEVIR_7G244700v2"/>
</dbReference>
<dbReference type="Pfam" id="PF02458">
    <property type="entry name" value="Transferase"/>
    <property type="match status" value="1"/>
</dbReference>
<dbReference type="PANTHER" id="PTHR31642:SF115">
    <property type="entry name" value="PROTEIN ECERIFERUM 26-LIKE"/>
    <property type="match status" value="1"/>
</dbReference>
<gene>
    <name evidence="5" type="ORF">SEVIR_7G244700v2</name>
</gene>
<keyword evidence="6" id="KW-1185">Reference proteome</keyword>
<sequence>MPIGPKSQGNREVLRASPRRLQPKGSSPPEPSSSTRLASRPPASPRQPSALLGAQLPTNSLPKLKPPPVPVPHRHPNRGPAPPTPLVALYIIHGRAPPLASSKPSSLPDHPQLTRQGNPLHPRHPSNDMVFEQEEEVAPGAVHGHRLSTVVPSSVTGEVDYALADADLAFKLHYLRGVYYYPAGDVARGITTKVLKDPMFPWLDDYFPVAGRVRRADDDAAGRRPYIKCNDCGVRIVEAKCDRDMADWLRDDAPDRLRQLCYDKVLGPELFFSPLLYVQITNFKCGGLALGFSWAHLIGDVQSAATCFNKWAQILSGKKPEATVLTPENKPLQGQSPAGAAAPRSVKQVGPIEDHWLVPAGRDMACYSFHVTEATLKKLEQQQGRHAAAAGTFELVSALLWQAVARIRGGTQTVTVVKTDAAARSGRALANEMKVGYVEASGSSPAKTDVAELAALLAKGVVDETAAVAAFPGDVLVYGGAHLTLVDMERVDVYGLEIKGQRPVHVEYGMDGVGEEGAVLVQPDADGRGRLVTAVLPKDEIESLRAAIGSALQVA</sequence>
<dbReference type="InterPro" id="IPR050317">
    <property type="entry name" value="Plant_Fungal_Acyltransferase"/>
</dbReference>
<evidence type="ECO:0008006" key="7">
    <source>
        <dbReference type="Google" id="ProtNLM"/>
    </source>
</evidence>
<comment type="similarity">
    <text evidence="1">Belongs to the plant acyltransferase family.</text>
</comment>
<feature type="compositionally biased region" description="Low complexity" evidence="4">
    <location>
        <begin position="32"/>
        <end position="52"/>
    </location>
</feature>
<dbReference type="Gene3D" id="3.30.559.10">
    <property type="entry name" value="Chloramphenicol acetyltransferase-like domain"/>
    <property type="match status" value="2"/>
</dbReference>
<feature type="compositionally biased region" description="Low complexity" evidence="4">
    <location>
        <begin position="98"/>
        <end position="108"/>
    </location>
</feature>
<proteinExistence type="inferred from homology"/>
<evidence type="ECO:0000256" key="3">
    <source>
        <dbReference type="ARBA" id="ARBA00023315"/>
    </source>
</evidence>
<dbReference type="AlphaFoldDB" id="A0A4U6TYY0"/>
<accession>A0A4U6TYY0</accession>
<dbReference type="InterPro" id="IPR023213">
    <property type="entry name" value="CAT-like_dom_sf"/>
</dbReference>
<keyword evidence="3" id="KW-0012">Acyltransferase</keyword>
<feature type="region of interest" description="Disordered" evidence="4">
    <location>
        <begin position="98"/>
        <end position="125"/>
    </location>
</feature>
<evidence type="ECO:0000313" key="6">
    <source>
        <dbReference type="Proteomes" id="UP000298652"/>
    </source>
</evidence>
<dbReference type="Proteomes" id="UP000298652">
    <property type="component" value="Chromosome 7"/>
</dbReference>
<protein>
    <recommendedName>
        <fullName evidence="7">Protein ECERIFERUM 26-like</fullName>
    </recommendedName>
</protein>
<evidence type="ECO:0000256" key="1">
    <source>
        <dbReference type="ARBA" id="ARBA00009861"/>
    </source>
</evidence>
<keyword evidence="2" id="KW-0808">Transferase</keyword>
<evidence type="ECO:0000256" key="4">
    <source>
        <dbReference type="SAM" id="MobiDB-lite"/>
    </source>
</evidence>
<feature type="region of interest" description="Disordered" evidence="4">
    <location>
        <begin position="1"/>
        <end position="85"/>
    </location>
</feature>
<evidence type="ECO:0000256" key="2">
    <source>
        <dbReference type="ARBA" id="ARBA00022679"/>
    </source>
</evidence>
<dbReference type="PANTHER" id="PTHR31642">
    <property type="entry name" value="TRICHOTHECENE 3-O-ACETYLTRANSFERASE"/>
    <property type="match status" value="1"/>
</dbReference>
<evidence type="ECO:0000313" key="5">
    <source>
        <dbReference type="EMBL" id="TKW06503.1"/>
    </source>
</evidence>